<dbReference type="InterPro" id="IPR020593">
    <property type="entry name" value="G-glutamylP_reductase_CS"/>
</dbReference>
<dbReference type="CDD" id="cd07079">
    <property type="entry name" value="ALDH_F18-19_ProA-GPR"/>
    <property type="match status" value="1"/>
</dbReference>
<evidence type="ECO:0000256" key="3">
    <source>
        <dbReference type="ARBA" id="ARBA00006300"/>
    </source>
</evidence>
<dbReference type="UniPathway" id="UPA00098">
    <property type="reaction ID" value="UER00359"/>
</dbReference>
<evidence type="ECO:0000256" key="14">
    <source>
        <dbReference type="ARBA" id="ARBA00049024"/>
    </source>
</evidence>
<dbReference type="SUPFAM" id="SSF53720">
    <property type="entry name" value="ALDH-like"/>
    <property type="match status" value="1"/>
</dbReference>
<keyword evidence="8" id="KW-0547">Nucleotide-binding</keyword>
<organism evidence="17 18">
    <name type="scientific">Ectocarpus siliculosus</name>
    <name type="common">Brown alga</name>
    <name type="synonym">Conferva siliculosa</name>
    <dbReference type="NCBI Taxonomy" id="2880"/>
    <lineage>
        <taxon>Eukaryota</taxon>
        <taxon>Sar</taxon>
        <taxon>Stramenopiles</taxon>
        <taxon>Ochrophyta</taxon>
        <taxon>PX clade</taxon>
        <taxon>Phaeophyceae</taxon>
        <taxon>Ectocarpales</taxon>
        <taxon>Ectocarpaceae</taxon>
        <taxon>Ectocarpus</taxon>
    </lineage>
</organism>
<evidence type="ECO:0000313" key="17">
    <source>
        <dbReference type="EMBL" id="CBJ33872.1"/>
    </source>
</evidence>
<dbReference type="GO" id="GO:0005524">
    <property type="term" value="F:ATP binding"/>
    <property type="evidence" value="ECO:0007669"/>
    <property type="project" value="UniProtKB-KW"/>
</dbReference>
<protein>
    <submittedName>
        <fullName evidence="17">Delta-1-pyrroline-5-carboxylate synthase</fullName>
    </submittedName>
</protein>
<proteinExistence type="inferred from homology"/>
<comment type="catalytic activity">
    <reaction evidence="15">
        <text>L-glutamate + ATP = L-glutamyl 5-phosphate + ADP</text>
        <dbReference type="Rhea" id="RHEA:14877"/>
        <dbReference type="ChEBI" id="CHEBI:29985"/>
        <dbReference type="ChEBI" id="CHEBI:30616"/>
        <dbReference type="ChEBI" id="CHEBI:58274"/>
        <dbReference type="ChEBI" id="CHEBI:456216"/>
        <dbReference type="EC" id="2.7.2.11"/>
    </reaction>
</comment>
<name>D7G5M6_ECTSI</name>
<evidence type="ECO:0000256" key="8">
    <source>
        <dbReference type="ARBA" id="ARBA00022741"/>
    </source>
</evidence>
<dbReference type="eggNOG" id="KOG4165">
    <property type="taxonomic scope" value="Eukaryota"/>
</dbReference>
<dbReference type="Gene3D" id="3.40.1160.10">
    <property type="entry name" value="Acetylglutamate kinase-like"/>
    <property type="match status" value="1"/>
</dbReference>
<evidence type="ECO:0000256" key="12">
    <source>
        <dbReference type="ARBA" id="ARBA00023002"/>
    </source>
</evidence>
<dbReference type="AlphaFoldDB" id="D7G5M6"/>
<evidence type="ECO:0000256" key="13">
    <source>
        <dbReference type="ARBA" id="ARBA00023268"/>
    </source>
</evidence>
<dbReference type="InterPro" id="IPR016163">
    <property type="entry name" value="Ald_DH_C"/>
</dbReference>
<evidence type="ECO:0000313" key="18">
    <source>
        <dbReference type="Proteomes" id="UP000002630"/>
    </source>
</evidence>
<dbReference type="InParanoid" id="D7G5M6"/>
<dbReference type="InterPro" id="IPR019797">
    <property type="entry name" value="Glutamate_5-kinase_CS"/>
</dbReference>
<evidence type="ECO:0000256" key="5">
    <source>
        <dbReference type="ARBA" id="ARBA00022605"/>
    </source>
</evidence>
<dbReference type="InterPro" id="IPR036393">
    <property type="entry name" value="AceGlu_kinase-like_sf"/>
</dbReference>
<dbReference type="STRING" id="2880.D7G5M6"/>
<keyword evidence="13" id="KW-0511">Multifunctional enzyme</keyword>
<keyword evidence="7" id="KW-0808">Transferase</keyword>
<evidence type="ECO:0000256" key="1">
    <source>
        <dbReference type="ARBA" id="ARBA00004985"/>
    </source>
</evidence>
<evidence type="ECO:0000256" key="7">
    <source>
        <dbReference type="ARBA" id="ARBA00022679"/>
    </source>
</evidence>
<dbReference type="Gene3D" id="3.40.309.10">
    <property type="entry name" value="Aldehyde Dehydrogenase, Chain A, domain 2"/>
    <property type="match status" value="1"/>
</dbReference>
<dbReference type="OrthoDB" id="1934954at2759"/>
<dbReference type="SUPFAM" id="SSF53633">
    <property type="entry name" value="Carbamate kinase-like"/>
    <property type="match status" value="1"/>
</dbReference>
<keyword evidence="9" id="KW-0418">Kinase</keyword>
<comment type="pathway">
    <text evidence="1">Amino-acid biosynthesis; L-proline biosynthesis; L-glutamate 5-semialdehyde from L-glutamate: step 2/2.</text>
</comment>
<dbReference type="PROSITE" id="PS01223">
    <property type="entry name" value="PROA"/>
    <property type="match status" value="1"/>
</dbReference>
<dbReference type="InterPro" id="IPR000965">
    <property type="entry name" value="GPR_dom"/>
</dbReference>
<keyword evidence="10" id="KW-0067">ATP-binding</keyword>
<dbReference type="EMBL" id="FN649760">
    <property type="protein sequence ID" value="CBJ33872.1"/>
    <property type="molecule type" value="Genomic_DNA"/>
</dbReference>
<dbReference type="PANTHER" id="PTHR11063">
    <property type="entry name" value="GLUTAMATE SEMIALDEHYDE DEHYDROGENASE"/>
    <property type="match status" value="1"/>
</dbReference>
<dbReference type="GO" id="GO:0004350">
    <property type="term" value="F:glutamate-5-semialdehyde dehydrogenase activity"/>
    <property type="evidence" value="ECO:0007669"/>
    <property type="project" value="UniProtKB-EC"/>
</dbReference>
<evidence type="ECO:0000256" key="6">
    <source>
        <dbReference type="ARBA" id="ARBA00022650"/>
    </source>
</evidence>
<evidence type="ECO:0000256" key="15">
    <source>
        <dbReference type="ARBA" id="ARBA00049141"/>
    </source>
</evidence>
<dbReference type="InterPro" id="IPR016162">
    <property type="entry name" value="Ald_DH_N"/>
</dbReference>
<reference evidence="17 18" key="1">
    <citation type="journal article" date="2010" name="Nature">
        <title>The Ectocarpus genome and the independent evolution of multicellularity in brown algae.</title>
        <authorList>
            <person name="Cock J.M."/>
            <person name="Sterck L."/>
            <person name="Rouze P."/>
            <person name="Scornet D."/>
            <person name="Allen A.E."/>
            <person name="Amoutzias G."/>
            <person name="Anthouard V."/>
            <person name="Artiguenave F."/>
            <person name="Aury J.M."/>
            <person name="Badger J.H."/>
            <person name="Beszteri B."/>
            <person name="Billiau K."/>
            <person name="Bonnet E."/>
            <person name="Bothwell J.H."/>
            <person name="Bowler C."/>
            <person name="Boyen C."/>
            <person name="Brownlee C."/>
            <person name="Carrano C.J."/>
            <person name="Charrier B."/>
            <person name="Cho G.Y."/>
            <person name="Coelho S.M."/>
            <person name="Collen J."/>
            <person name="Corre E."/>
            <person name="Da Silva C."/>
            <person name="Delage L."/>
            <person name="Delaroque N."/>
            <person name="Dittami S.M."/>
            <person name="Doulbeau S."/>
            <person name="Elias M."/>
            <person name="Farnham G."/>
            <person name="Gachon C.M."/>
            <person name="Gschloessl B."/>
            <person name="Heesch S."/>
            <person name="Jabbari K."/>
            <person name="Jubin C."/>
            <person name="Kawai H."/>
            <person name="Kimura K."/>
            <person name="Kloareg B."/>
            <person name="Kupper F.C."/>
            <person name="Lang D."/>
            <person name="Le Bail A."/>
            <person name="Leblanc C."/>
            <person name="Lerouge P."/>
            <person name="Lohr M."/>
            <person name="Lopez P.J."/>
            <person name="Martens C."/>
            <person name="Maumus F."/>
            <person name="Michel G."/>
            <person name="Miranda-Saavedra D."/>
            <person name="Morales J."/>
            <person name="Moreau H."/>
            <person name="Motomura T."/>
            <person name="Nagasato C."/>
            <person name="Napoli C.A."/>
            <person name="Nelson D.R."/>
            <person name="Nyvall-Collen P."/>
            <person name="Peters A.F."/>
            <person name="Pommier C."/>
            <person name="Potin P."/>
            <person name="Poulain J."/>
            <person name="Quesneville H."/>
            <person name="Read B."/>
            <person name="Rensing S.A."/>
            <person name="Ritter A."/>
            <person name="Rousvoal S."/>
            <person name="Samanta M."/>
            <person name="Samson G."/>
            <person name="Schroeder D.C."/>
            <person name="Segurens B."/>
            <person name="Strittmatter M."/>
            <person name="Tonon T."/>
            <person name="Tregear J.W."/>
            <person name="Valentin K."/>
            <person name="von Dassow P."/>
            <person name="Yamagishi T."/>
            <person name="Van de Peer Y."/>
            <person name="Wincker P."/>
        </authorList>
    </citation>
    <scope>NUCLEOTIDE SEQUENCE [LARGE SCALE GENOMIC DNA]</scope>
    <source>
        <strain evidence="18">Ec32 / CCAP1310/4</strain>
    </source>
</reference>
<comment type="pathway">
    <text evidence="2">Amino-acid biosynthesis; L-proline biosynthesis; L-glutamate 5-semialdehyde from L-glutamate: step 1/2.</text>
</comment>
<dbReference type="PROSITE" id="PS00902">
    <property type="entry name" value="GLUTAMATE_5_KINASE"/>
    <property type="match status" value="1"/>
</dbReference>
<dbReference type="GO" id="GO:0004349">
    <property type="term" value="F:glutamate 5-kinase activity"/>
    <property type="evidence" value="ECO:0007669"/>
    <property type="project" value="UniProtKB-EC"/>
</dbReference>
<dbReference type="PRINTS" id="PR00474">
    <property type="entry name" value="GLU5KINASE"/>
</dbReference>
<dbReference type="InterPro" id="IPR005766">
    <property type="entry name" value="P5_carboxy_syn"/>
</dbReference>
<keyword evidence="11" id="KW-0521">NADP</keyword>
<dbReference type="InterPro" id="IPR001057">
    <property type="entry name" value="Glu/AcGlu_kinase"/>
</dbReference>
<dbReference type="PIRSF" id="PIRSF036429">
    <property type="entry name" value="P5C_syn"/>
    <property type="match status" value="1"/>
</dbReference>
<evidence type="ECO:0000256" key="9">
    <source>
        <dbReference type="ARBA" id="ARBA00022777"/>
    </source>
</evidence>
<sequence>MGAVLDGHAEVPKGTGRRNYDSACAAAGQLGLMSLYETLFAQCDVATSQLLVTEFDFRTPERRRHLRYTTSTMLKLGVVPILNENDAVSGNEGYEADGMFSDNDGLAALVAEQMNAKMLILLTDVEGVYNKHPDEEGAKIFHTFDPNRHELMIGEKSAGGRGGMGAKIRAASRAVSGGVPSVVIASGLNPYSIERIVCGERVGTMFCANPGLYEDSDDEEDADDMIVRQAEMARVGGRALCALDSEERAGILRKVAEALLAKSPEITVANERDIKAAKANNIAPALLNRLKLTKDKIKVLAEGITSLADGEEPLSKCNSRLEVQEGLVLKQITSPIGVLLIVFESRPDSLPQIASLAIRSGNGLLLKGGKEAEHSNACLHRIIVDAVAEGSKGRVPRDCIGLVTSRAAVGELLKLDHLIDLVIPRGSGSLVNHIKVNYPSACNAAETILIHKALLEEGAGTCSQVVRALHSAGVTVLGGPRAVDLGVVGGDKISPGFKTEYGDLTVSLEIVDSVEAALDHIQRFGSSHTETIVTEDQDVAKMFLETVDSACVFHNASTRFSDGYRFGLGAEVGVSTGRIHARGPVGVEGLLTTKWVLRSHGETAHTVGKKDPYSLKPMDLEAGAW</sequence>
<dbReference type="InterPro" id="IPR016161">
    <property type="entry name" value="Ald_DH/histidinol_DH"/>
</dbReference>
<keyword evidence="5" id="KW-0028">Amino-acid biosynthesis</keyword>
<keyword evidence="6" id="KW-0641">Proline biosynthesis</keyword>
<comment type="catalytic activity">
    <reaction evidence="14">
        <text>L-glutamate 5-semialdehyde + phosphate + NADP(+) = L-glutamyl 5-phosphate + NADPH + H(+)</text>
        <dbReference type="Rhea" id="RHEA:19541"/>
        <dbReference type="ChEBI" id="CHEBI:15378"/>
        <dbReference type="ChEBI" id="CHEBI:43474"/>
        <dbReference type="ChEBI" id="CHEBI:57783"/>
        <dbReference type="ChEBI" id="CHEBI:58066"/>
        <dbReference type="ChEBI" id="CHEBI:58274"/>
        <dbReference type="ChEBI" id="CHEBI:58349"/>
        <dbReference type="EC" id="1.2.1.41"/>
    </reaction>
</comment>
<keyword evidence="12" id="KW-0560">Oxidoreductase</keyword>
<evidence type="ECO:0000256" key="11">
    <source>
        <dbReference type="ARBA" id="ARBA00022857"/>
    </source>
</evidence>
<comment type="similarity">
    <text evidence="4">In the N-terminal section; belongs to the glutamate 5-kinase family.</text>
</comment>
<evidence type="ECO:0000256" key="2">
    <source>
        <dbReference type="ARBA" id="ARBA00005185"/>
    </source>
</evidence>
<accession>D7G5M6</accession>
<dbReference type="eggNOG" id="KOG1154">
    <property type="taxonomic scope" value="Eukaryota"/>
</dbReference>
<dbReference type="Proteomes" id="UP000002630">
    <property type="component" value="Unassembled WGS sequence"/>
</dbReference>
<keyword evidence="18" id="KW-1185">Reference proteome</keyword>
<feature type="domain" description="Aspartate/glutamate/uridylate kinase" evidence="16">
    <location>
        <begin position="4"/>
        <end position="186"/>
    </location>
</feature>
<evidence type="ECO:0000256" key="4">
    <source>
        <dbReference type="ARBA" id="ARBA00009302"/>
    </source>
</evidence>
<dbReference type="Pfam" id="PF00696">
    <property type="entry name" value="AA_kinase"/>
    <property type="match status" value="1"/>
</dbReference>
<evidence type="ECO:0000256" key="10">
    <source>
        <dbReference type="ARBA" id="ARBA00022840"/>
    </source>
</evidence>
<comment type="similarity">
    <text evidence="3">In the C-terminal section; belongs to the gamma-glutamyl phosphate reductase family.</text>
</comment>
<dbReference type="PANTHER" id="PTHR11063:SF8">
    <property type="entry name" value="DELTA-1-PYRROLINE-5-CARBOXYLATE SYNTHASE"/>
    <property type="match status" value="1"/>
</dbReference>
<dbReference type="HAMAP" id="MF_00412">
    <property type="entry name" value="ProA"/>
    <property type="match status" value="1"/>
</dbReference>
<dbReference type="Gene3D" id="3.40.605.10">
    <property type="entry name" value="Aldehyde Dehydrogenase, Chain A, domain 1"/>
    <property type="match status" value="2"/>
</dbReference>
<dbReference type="GO" id="GO:0055129">
    <property type="term" value="P:L-proline biosynthetic process"/>
    <property type="evidence" value="ECO:0007669"/>
    <property type="project" value="UniProtKB-UniPathway"/>
</dbReference>
<dbReference type="InterPro" id="IPR001048">
    <property type="entry name" value="Asp/Glu/Uridylate_kinase"/>
</dbReference>
<evidence type="ECO:0000259" key="16">
    <source>
        <dbReference type="Pfam" id="PF00696"/>
    </source>
</evidence>
<gene>
    <name evidence="17" type="primary">P5CS</name>
    <name evidence="17" type="ORF">Esi_0663_0002</name>
</gene>